<keyword evidence="1" id="KW-0472">Membrane</keyword>
<reference evidence="2 3" key="1">
    <citation type="submission" date="2017-09" db="EMBL/GenBank/DDBJ databases">
        <title>Large-scale bioinformatics analysis of Bacillus genomes uncovers conserved roles of natural products in bacterial physiology.</title>
        <authorList>
            <consortium name="Agbiome Team Llc"/>
            <person name="Bleich R.M."/>
            <person name="Kirk G.J."/>
            <person name="Santa Maria K.C."/>
            <person name="Allen S.E."/>
            <person name="Farag S."/>
            <person name="Shank E.A."/>
            <person name="Bowers A."/>
        </authorList>
    </citation>
    <scope>NUCLEOTIDE SEQUENCE [LARGE SCALE GENOMIC DNA]</scope>
    <source>
        <strain evidence="2 3">AFS015413</strain>
    </source>
</reference>
<dbReference type="Proteomes" id="UP000220397">
    <property type="component" value="Unassembled WGS sequence"/>
</dbReference>
<feature type="transmembrane region" description="Helical" evidence="1">
    <location>
        <begin position="20"/>
        <end position="38"/>
    </location>
</feature>
<comment type="caution">
    <text evidence="2">The sequence shown here is derived from an EMBL/GenBank/DDBJ whole genome shotgun (WGS) entry which is preliminary data.</text>
</comment>
<evidence type="ECO:0000313" key="3">
    <source>
        <dbReference type="Proteomes" id="UP000220397"/>
    </source>
</evidence>
<gene>
    <name evidence="2" type="ORF">CN398_09775</name>
</gene>
<keyword evidence="1" id="KW-0812">Transmembrane</keyword>
<evidence type="ECO:0000256" key="1">
    <source>
        <dbReference type="SAM" id="Phobius"/>
    </source>
</evidence>
<accession>A0A9X6Z5K5</accession>
<feature type="transmembrane region" description="Helical" evidence="1">
    <location>
        <begin position="58"/>
        <end position="78"/>
    </location>
</feature>
<keyword evidence="1" id="KW-1133">Transmembrane helix</keyword>
<organism evidence="2 3">
    <name type="scientific">Bacillus thuringiensis</name>
    <dbReference type="NCBI Taxonomy" id="1428"/>
    <lineage>
        <taxon>Bacteria</taxon>
        <taxon>Bacillati</taxon>
        <taxon>Bacillota</taxon>
        <taxon>Bacilli</taxon>
        <taxon>Bacillales</taxon>
        <taxon>Bacillaceae</taxon>
        <taxon>Bacillus</taxon>
        <taxon>Bacillus cereus group</taxon>
    </lineage>
</organism>
<sequence length="155" mass="18227">MRTGADNVLTFFHFQDCYKVILVFALSSIGFFILFITILSKEWEYEKITNKRMPSEFFYVSFLCGALVSLLAVFLIDFNNMQEEKENSVKIQYQLVAKELGINEKDVVFYNLEDSEGKVQGNQKGYIIKRLDKQYVVIFDNDIKITKIVRIRENY</sequence>
<name>A0A9X6Z5K5_BACTU</name>
<evidence type="ECO:0000313" key="2">
    <source>
        <dbReference type="EMBL" id="PFB08004.1"/>
    </source>
</evidence>
<dbReference type="EMBL" id="NTUS01000026">
    <property type="protein sequence ID" value="PFB08004.1"/>
    <property type="molecule type" value="Genomic_DNA"/>
</dbReference>
<proteinExistence type="predicted"/>
<dbReference type="AlphaFoldDB" id="A0A9X6Z5K5"/>
<protein>
    <submittedName>
        <fullName evidence="2">Uncharacterized protein</fullName>
    </submittedName>
</protein>